<name>A0A5J5GB71_9RHOB</name>
<dbReference type="PANTHER" id="PTHR21461">
    <property type="entry name" value="GLYCOSYLTRANSFERASE FAMILY 92 PROTEIN"/>
    <property type="match status" value="1"/>
</dbReference>
<dbReference type="Pfam" id="PF13704">
    <property type="entry name" value="Glyco_tranf_2_4"/>
    <property type="match status" value="1"/>
</dbReference>
<protein>
    <submittedName>
        <fullName evidence="4">Glycosyltransferase family 2 protein</fullName>
    </submittedName>
</protein>
<keyword evidence="3" id="KW-1133">Transmembrane helix</keyword>
<dbReference type="EMBL" id="VYQE01000007">
    <property type="protein sequence ID" value="KAA9005241.1"/>
    <property type="molecule type" value="Genomic_DNA"/>
</dbReference>
<gene>
    <name evidence="4" type="ORF">F3S47_18225</name>
</gene>
<dbReference type="GO" id="GO:0016020">
    <property type="term" value="C:membrane"/>
    <property type="evidence" value="ECO:0007669"/>
    <property type="project" value="UniProtKB-SubCell"/>
</dbReference>
<keyword evidence="5" id="KW-1185">Reference proteome</keyword>
<comment type="subcellular location">
    <subcellularLocation>
        <location evidence="1">Membrane</location>
        <topology evidence="1">Single-pass membrane protein</topology>
    </subcellularLocation>
</comment>
<keyword evidence="4" id="KW-0808">Transferase</keyword>
<dbReference type="Proteomes" id="UP000326554">
    <property type="component" value="Unassembled WGS sequence"/>
</dbReference>
<dbReference type="InterPro" id="IPR029044">
    <property type="entry name" value="Nucleotide-diphossugar_trans"/>
</dbReference>
<proteinExistence type="predicted"/>
<keyword evidence="2" id="KW-0812">Transmembrane</keyword>
<comment type="caution">
    <text evidence="4">The sequence shown here is derived from an EMBL/GenBank/DDBJ whole genome shotgun (WGS) entry which is preliminary data.</text>
</comment>
<keyword evidence="3" id="KW-0472">Membrane</keyword>
<sequence>MSDVVLMSSLRDEGAHVIEWLAYHRVIGLRHAVLCTNDCSDGTDHLLDRLAEAGAVTHLRNDVPPGVPPQHAAARLALAHLRESGTEWSLHIDADEFLNVRLGTGQVDDLLDRAGDADCIAIGWRNFGDGGHARWPGATLPHFTRRESPPKPDESYFKCLFRPNAFRAAWAHMPAEPEGTPRLVNAAGDRLKPDQLFSDGPRVRFFPVRDALRLDDACINHYGVKSPDVFEMKRVRGRGENTTGNGKYRVGSEWHRRANRNEVEDRAILRHWPEVEAEMSALRTLPGVAEAERRCLDWFDAARREKERP</sequence>
<evidence type="ECO:0000313" key="4">
    <source>
        <dbReference type="EMBL" id="KAA9005241.1"/>
    </source>
</evidence>
<dbReference type="GO" id="GO:0005737">
    <property type="term" value="C:cytoplasm"/>
    <property type="evidence" value="ECO:0007669"/>
    <property type="project" value="TreeGrafter"/>
</dbReference>
<evidence type="ECO:0000256" key="2">
    <source>
        <dbReference type="ARBA" id="ARBA00022692"/>
    </source>
</evidence>
<evidence type="ECO:0000256" key="1">
    <source>
        <dbReference type="ARBA" id="ARBA00004167"/>
    </source>
</evidence>
<evidence type="ECO:0000256" key="3">
    <source>
        <dbReference type="ARBA" id="ARBA00022989"/>
    </source>
</evidence>
<reference evidence="4 5" key="1">
    <citation type="submission" date="2019-09" db="EMBL/GenBank/DDBJ databases">
        <authorList>
            <person name="Park J.-S."/>
            <person name="Choi H.-J."/>
        </authorList>
    </citation>
    <scope>NUCLEOTIDE SEQUENCE [LARGE SCALE GENOMIC DNA]</scope>
    <source>
        <strain evidence="4 5">176SS1-4</strain>
    </source>
</reference>
<dbReference type="RefSeq" id="WP_150446747.1">
    <property type="nucleotide sequence ID" value="NZ_VYQE01000007.1"/>
</dbReference>
<evidence type="ECO:0000313" key="5">
    <source>
        <dbReference type="Proteomes" id="UP000326554"/>
    </source>
</evidence>
<dbReference type="SUPFAM" id="SSF53448">
    <property type="entry name" value="Nucleotide-diphospho-sugar transferases"/>
    <property type="match status" value="1"/>
</dbReference>
<dbReference type="AlphaFoldDB" id="A0A5J5GB71"/>
<dbReference type="PANTHER" id="PTHR21461:SF69">
    <property type="entry name" value="GLYCOSYLTRANSFERASE FAMILY 92 PROTEIN"/>
    <property type="match status" value="1"/>
</dbReference>
<accession>A0A5J5GB71</accession>
<organism evidence="4 5">
    <name type="scientific">Histidinibacterium aquaticum</name>
    <dbReference type="NCBI Taxonomy" id="2613962"/>
    <lineage>
        <taxon>Bacteria</taxon>
        <taxon>Pseudomonadati</taxon>
        <taxon>Pseudomonadota</taxon>
        <taxon>Alphaproteobacteria</taxon>
        <taxon>Rhodobacterales</taxon>
        <taxon>Paracoccaceae</taxon>
        <taxon>Histidinibacterium</taxon>
    </lineage>
</organism>
<dbReference type="GO" id="GO:0016757">
    <property type="term" value="F:glycosyltransferase activity"/>
    <property type="evidence" value="ECO:0007669"/>
    <property type="project" value="TreeGrafter"/>
</dbReference>